<dbReference type="GO" id="GO:0005576">
    <property type="term" value="C:extracellular region"/>
    <property type="evidence" value="ECO:0007669"/>
    <property type="project" value="UniProtKB-SubCell"/>
</dbReference>
<dbReference type="PANTHER" id="PTHR33920">
    <property type="entry name" value="THIONIN-2.1-RELATED"/>
    <property type="match status" value="1"/>
</dbReference>
<dbReference type="SUPFAM" id="SSF57429">
    <property type="entry name" value="Crambin-like"/>
    <property type="match status" value="1"/>
</dbReference>
<dbReference type="SMR" id="D0VWT3"/>
<dbReference type="PDB" id="3C8P">
    <property type="method" value="X-ray"/>
    <property type="resolution" value="1.25 A"/>
    <property type="chains" value="A/B=1-46"/>
</dbReference>
<dbReference type="EvolutionaryTrace" id="D0VWT3"/>
<accession>D0VWT3</accession>
<dbReference type="GO" id="GO:0090729">
    <property type="term" value="F:toxin activity"/>
    <property type="evidence" value="ECO:0007669"/>
    <property type="project" value="UniProtKB-KW"/>
</dbReference>
<dbReference type="AlphaFoldDB" id="D0VWT3"/>
<keyword evidence="8" id="KW-0002">3D-structure</keyword>
<organism evidence="8">
    <name type="scientific">Viscum album</name>
    <name type="common">European mistletoe</name>
    <dbReference type="NCBI Taxonomy" id="3972"/>
    <lineage>
        <taxon>Eukaryota</taxon>
        <taxon>Viridiplantae</taxon>
        <taxon>Streptophyta</taxon>
        <taxon>Embryophyta</taxon>
        <taxon>Tracheophyta</taxon>
        <taxon>Spermatophyta</taxon>
        <taxon>Magnoliopsida</taxon>
        <taxon>eudicotyledons</taxon>
        <taxon>Gunneridae</taxon>
        <taxon>Pentapetalae</taxon>
        <taxon>Santalales</taxon>
        <taxon>Viscaceae</taxon>
        <taxon>Viscum</taxon>
    </lineage>
</organism>
<keyword evidence="4" id="KW-0964">Secreted</keyword>
<evidence type="ECO:0000256" key="7">
    <source>
        <dbReference type="ARBA" id="ARBA00023157"/>
    </source>
</evidence>
<dbReference type="Pfam" id="PF00321">
    <property type="entry name" value="Thionin"/>
    <property type="match status" value="1"/>
</dbReference>
<keyword evidence="5" id="KW-0800">Toxin</keyword>
<comment type="similarity">
    <text evidence="3">Belongs to the plant thionin (TC 1.C.44) family.</text>
</comment>
<dbReference type="PROSITE" id="PS00271">
    <property type="entry name" value="THIONIN"/>
    <property type="match status" value="1"/>
</dbReference>
<evidence type="ECO:0000256" key="5">
    <source>
        <dbReference type="ARBA" id="ARBA00022656"/>
    </source>
</evidence>
<dbReference type="InterPro" id="IPR036391">
    <property type="entry name" value="Thionin-like_sf"/>
</dbReference>
<dbReference type="FunFam" id="3.30.1350.10:FF:000001">
    <property type="entry name" value="Hellethionin-D"/>
    <property type="match status" value="1"/>
</dbReference>
<comment type="subcellular location">
    <subcellularLocation>
        <location evidence="2">Secreted</location>
    </subcellularLocation>
</comment>
<dbReference type="Gene3D" id="3.30.1350.10">
    <property type="entry name" value="Thionin-like"/>
    <property type="match status" value="1"/>
</dbReference>
<dbReference type="PANTHER" id="PTHR33920:SF2">
    <property type="entry name" value="THIONIN-2.1-RELATED"/>
    <property type="match status" value="1"/>
</dbReference>
<reference evidence="8" key="1">
    <citation type="journal article" date="2008" name="Acta Crystallogr. D">
        <title>Structures of viscotoxins A1 and B2 from European mistletoe solved using native data alone.</title>
        <authorList>
            <person name="Pal A."/>
            <person name="Debreczeni J.E."/>
            <person name="Sevvana M."/>
            <person name="Gruene T."/>
            <person name="Kahle B."/>
            <person name="Zeeck A."/>
            <person name="Sheldrick G.M."/>
        </authorList>
    </citation>
    <scope>X-RAY CRYSTALLOGRAPHY (1.25 ANGSTROMS)</scope>
    <scope>ACTIVE SITE</scope>
</reference>
<evidence type="ECO:0000313" key="8">
    <source>
        <dbReference type="PDB" id="3C8P"/>
    </source>
</evidence>
<sequence>KSCCPSTTGRNIYNTCRLTGSSRETCAKLSGCKIISASTCPSNYPK</sequence>
<evidence type="ECO:0000256" key="6">
    <source>
        <dbReference type="ARBA" id="ARBA00022821"/>
    </source>
</evidence>
<dbReference type="PDBsum" id="3C8P"/>
<evidence type="ECO:0000256" key="1">
    <source>
        <dbReference type="ARBA" id="ARBA00002847"/>
    </source>
</evidence>
<protein>
    <submittedName>
        <fullName evidence="8">Viscotoxin A1</fullName>
    </submittedName>
</protein>
<proteinExistence type="evidence at protein level"/>
<keyword evidence="6" id="KW-0611">Plant defense</keyword>
<keyword evidence="7" id="KW-1015">Disulfide bond</keyword>
<comment type="function">
    <text evidence="1">Thionins are small plant proteins which are toxic to animal cells. They seem to exert their toxic effect at the level of the cell membrane. Their precise function is not known.</text>
</comment>
<dbReference type="GO" id="GO:0006952">
    <property type="term" value="P:defense response"/>
    <property type="evidence" value="ECO:0007669"/>
    <property type="project" value="UniProtKB-KW"/>
</dbReference>
<evidence type="ECO:0000256" key="3">
    <source>
        <dbReference type="ARBA" id="ARBA00009872"/>
    </source>
</evidence>
<evidence type="ECO:0000256" key="4">
    <source>
        <dbReference type="ARBA" id="ARBA00022525"/>
    </source>
</evidence>
<evidence type="ECO:0000256" key="2">
    <source>
        <dbReference type="ARBA" id="ARBA00004613"/>
    </source>
</evidence>
<dbReference type="PRINTS" id="PR00287">
    <property type="entry name" value="THIONIN"/>
</dbReference>
<name>D0VWT3_VISAL</name>
<dbReference type="InterPro" id="IPR001010">
    <property type="entry name" value="Thionin"/>
</dbReference>